<comment type="subcellular location">
    <subcellularLocation>
        <location evidence="1">Membrane</location>
        <topology evidence="1">Multi-pass membrane protein</topology>
    </subcellularLocation>
</comment>
<feature type="transmembrane region" description="Helical" evidence="6">
    <location>
        <begin position="166"/>
        <end position="188"/>
    </location>
</feature>
<feature type="transmembrane region" description="Helical" evidence="6">
    <location>
        <begin position="76"/>
        <end position="99"/>
    </location>
</feature>
<dbReference type="GO" id="GO:0016020">
    <property type="term" value="C:membrane"/>
    <property type="evidence" value="ECO:0007669"/>
    <property type="project" value="UniProtKB-SubCell"/>
</dbReference>
<organism evidence="8 9">
    <name type="scientific">Xylophilus rhododendri</name>
    <dbReference type="NCBI Taxonomy" id="2697032"/>
    <lineage>
        <taxon>Bacteria</taxon>
        <taxon>Pseudomonadati</taxon>
        <taxon>Pseudomonadota</taxon>
        <taxon>Betaproteobacteria</taxon>
        <taxon>Burkholderiales</taxon>
        <taxon>Xylophilus</taxon>
    </lineage>
</organism>
<keyword evidence="4 6" id="KW-0472">Membrane</keyword>
<evidence type="ECO:0000256" key="1">
    <source>
        <dbReference type="ARBA" id="ARBA00004141"/>
    </source>
</evidence>
<protein>
    <submittedName>
        <fullName evidence="8">DUF1282 domain-containing protein</fullName>
    </submittedName>
</protein>
<evidence type="ECO:0000256" key="4">
    <source>
        <dbReference type="ARBA" id="ARBA00023136"/>
    </source>
</evidence>
<evidence type="ECO:0000256" key="2">
    <source>
        <dbReference type="ARBA" id="ARBA00022692"/>
    </source>
</evidence>
<sequence length="414" mass="42886">MSVIVRAKNLLLQPRAEWRRIEAEPAGVASTVIRVLLPLAAVPALCSALGLCLVGIRGGGAAVRLPWAVGALQALSLYLLAVVGLAAVGLITSLVAPTFGARAEPARGFKLAVHGATAALLGGVFLLVPPLAPLALLCALYSAYLVFTGIPIVMRCAPRRSVPYTAVVVLAGAVVGVLGNSAMTHFLFSGLGGAEVALHTPGGLLRLDAAGLAAASNQMADAAQRIASASEKQDAALQAQKQQGLPAAPGAPAVQDPDKGVVPAASLKAALPETLGPFARKSIEMQGGKVGERESSNAKADYASGEQRLRVELTDLGHMRRLMTDAGAVVQGERENAVESERTWQEAGRILHENYRKDGSFAQFTTTLRNGVVAELTGQRMNLDEVKAASSQLDLNLLENLRRGTTPAGAGATQ</sequence>
<dbReference type="RefSeq" id="WP_160551785.1">
    <property type="nucleotide sequence ID" value="NZ_CP047650.1"/>
</dbReference>
<feature type="domain" description="Yip1" evidence="7">
    <location>
        <begin position="9"/>
        <end position="177"/>
    </location>
</feature>
<name>A0A857J622_9BURK</name>
<dbReference type="EMBL" id="CP047650">
    <property type="protein sequence ID" value="QHI98268.1"/>
    <property type="molecule type" value="Genomic_DNA"/>
</dbReference>
<dbReference type="InterPro" id="IPR006977">
    <property type="entry name" value="Yip1_dom"/>
</dbReference>
<keyword evidence="3 6" id="KW-1133">Transmembrane helix</keyword>
<dbReference type="Proteomes" id="UP000464787">
    <property type="component" value="Chromosome"/>
</dbReference>
<feature type="compositionally biased region" description="Low complexity" evidence="5">
    <location>
        <begin position="235"/>
        <end position="253"/>
    </location>
</feature>
<evidence type="ECO:0000256" key="5">
    <source>
        <dbReference type="SAM" id="MobiDB-lite"/>
    </source>
</evidence>
<feature type="region of interest" description="Disordered" evidence="5">
    <location>
        <begin position="231"/>
        <end position="257"/>
    </location>
</feature>
<evidence type="ECO:0000313" key="8">
    <source>
        <dbReference type="EMBL" id="QHI98268.1"/>
    </source>
</evidence>
<feature type="transmembrane region" description="Helical" evidence="6">
    <location>
        <begin position="35"/>
        <end position="56"/>
    </location>
</feature>
<dbReference type="AlphaFoldDB" id="A0A857J622"/>
<dbReference type="Pfam" id="PF04893">
    <property type="entry name" value="Yip1"/>
    <property type="match status" value="1"/>
</dbReference>
<evidence type="ECO:0000313" key="9">
    <source>
        <dbReference type="Proteomes" id="UP000464787"/>
    </source>
</evidence>
<evidence type="ECO:0000256" key="3">
    <source>
        <dbReference type="ARBA" id="ARBA00022989"/>
    </source>
</evidence>
<gene>
    <name evidence="8" type="ORF">GT347_09835</name>
</gene>
<evidence type="ECO:0000256" key="6">
    <source>
        <dbReference type="SAM" id="Phobius"/>
    </source>
</evidence>
<accession>A0A857J622</accession>
<dbReference type="KEGG" id="xyk:GT347_09835"/>
<reference evidence="8 9" key="1">
    <citation type="submission" date="2020-01" db="EMBL/GenBank/DDBJ databases">
        <title>Genome sequencing of strain KACC 21265.</title>
        <authorList>
            <person name="Heo J."/>
            <person name="Kim S.-J."/>
            <person name="Kim J.-S."/>
            <person name="Hong S.-B."/>
            <person name="Kwon S.-W."/>
        </authorList>
    </citation>
    <scope>NUCLEOTIDE SEQUENCE [LARGE SCALE GENOMIC DNA]</scope>
    <source>
        <strain evidence="8 9">KACC 21265</strain>
    </source>
</reference>
<keyword evidence="9" id="KW-1185">Reference proteome</keyword>
<evidence type="ECO:0000259" key="7">
    <source>
        <dbReference type="Pfam" id="PF04893"/>
    </source>
</evidence>
<keyword evidence="2 6" id="KW-0812">Transmembrane</keyword>
<feature type="transmembrane region" description="Helical" evidence="6">
    <location>
        <begin position="134"/>
        <end position="154"/>
    </location>
</feature>
<feature type="transmembrane region" description="Helical" evidence="6">
    <location>
        <begin position="111"/>
        <end position="128"/>
    </location>
</feature>
<proteinExistence type="predicted"/>